<dbReference type="EMBL" id="CAJOBD010043803">
    <property type="protein sequence ID" value="CAF4328758.1"/>
    <property type="molecule type" value="Genomic_DNA"/>
</dbReference>
<gene>
    <name evidence="1" type="ORF">JBS370_LOCUS41246</name>
</gene>
<evidence type="ECO:0000313" key="2">
    <source>
        <dbReference type="Proteomes" id="UP000663836"/>
    </source>
</evidence>
<dbReference type="Proteomes" id="UP000663836">
    <property type="component" value="Unassembled WGS sequence"/>
</dbReference>
<comment type="caution">
    <text evidence="1">The sequence shown here is derived from an EMBL/GenBank/DDBJ whole genome shotgun (WGS) entry which is preliminary data.</text>
</comment>
<name>A0A820JK00_9BILA</name>
<proteinExistence type="predicted"/>
<accession>A0A820JK00</accession>
<dbReference type="AlphaFoldDB" id="A0A820JK00"/>
<reference evidence="1" key="1">
    <citation type="submission" date="2021-02" db="EMBL/GenBank/DDBJ databases">
        <authorList>
            <person name="Nowell W R."/>
        </authorList>
    </citation>
    <scope>NUCLEOTIDE SEQUENCE</scope>
</reference>
<organism evidence="1 2">
    <name type="scientific">Rotaria sordida</name>
    <dbReference type="NCBI Taxonomy" id="392033"/>
    <lineage>
        <taxon>Eukaryota</taxon>
        <taxon>Metazoa</taxon>
        <taxon>Spiralia</taxon>
        <taxon>Gnathifera</taxon>
        <taxon>Rotifera</taxon>
        <taxon>Eurotatoria</taxon>
        <taxon>Bdelloidea</taxon>
        <taxon>Philodinida</taxon>
        <taxon>Philodinidae</taxon>
        <taxon>Rotaria</taxon>
    </lineage>
</organism>
<protein>
    <submittedName>
        <fullName evidence="1">Uncharacterized protein</fullName>
    </submittedName>
</protein>
<sequence length="151" mass="17790">MQHDEREKKLMNEIKVLRDYVFELKESTNISIAAQDGDKYSIDPQNEFLEKLNTYIEQAKQTLATETARITSEYAKLKTLIECLNIKLEHQIRCSQNSENILKQFSQKREQQTDGNFCQYEYELGEKTPIDKPLTNENNLIGDRFSQYNEL</sequence>
<feature type="non-terminal residue" evidence="1">
    <location>
        <position position="151"/>
    </location>
</feature>
<evidence type="ECO:0000313" key="1">
    <source>
        <dbReference type="EMBL" id="CAF4328758.1"/>
    </source>
</evidence>